<dbReference type="InterPro" id="IPR038187">
    <property type="entry name" value="NAC_A/B_dom_sf"/>
</dbReference>
<keyword evidence="3" id="KW-1185">Reference proteome</keyword>
<dbReference type="EMBL" id="BQNB010021520">
    <property type="protein sequence ID" value="GJU07258.1"/>
    <property type="molecule type" value="Genomic_DNA"/>
</dbReference>
<dbReference type="Proteomes" id="UP001151760">
    <property type="component" value="Unassembled WGS sequence"/>
</dbReference>
<dbReference type="Gene3D" id="2.20.70.30">
    <property type="entry name" value="Nascent polypeptide-associated complex domain"/>
    <property type="match status" value="1"/>
</dbReference>
<organism evidence="2 3">
    <name type="scientific">Tanacetum coccineum</name>
    <dbReference type="NCBI Taxonomy" id="301880"/>
    <lineage>
        <taxon>Eukaryota</taxon>
        <taxon>Viridiplantae</taxon>
        <taxon>Streptophyta</taxon>
        <taxon>Embryophyta</taxon>
        <taxon>Tracheophyta</taxon>
        <taxon>Spermatophyta</taxon>
        <taxon>Magnoliopsida</taxon>
        <taxon>eudicotyledons</taxon>
        <taxon>Gunneridae</taxon>
        <taxon>Pentapetalae</taxon>
        <taxon>asterids</taxon>
        <taxon>campanulids</taxon>
        <taxon>Asterales</taxon>
        <taxon>Asteraceae</taxon>
        <taxon>Asteroideae</taxon>
        <taxon>Anthemideae</taxon>
        <taxon>Anthemidinae</taxon>
        <taxon>Tanacetum</taxon>
    </lineage>
</organism>
<evidence type="ECO:0000313" key="2">
    <source>
        <dbReference type="EMBL" id="GJU07258.1"/>
    </source>
</evidence>
<reference evidence="2" key="2">
    <citation type="submission" date="2022-01" db="EMBL/GenBank/DDBJ databases">
        <authorList>
            <person name="Yamashiro T."/>
            <person name="Shiraishi A."/>
            <person name="Satake H."/>
            <person name="Nakayama K."/>
        </authorList>
    </citation>
    <scope>NUCLEOTIDE SEQUENCE</scope>
</reference>
<comment type="caution">
    <text evidence="2">The sequence shown here is derived from an EMBL/GenBank/DDBJ whole genome shotgun (WGS) entry which is preliminary data.</text>
</comment>
<protein>
    <submittedName>
        <fullName evidence="2">Nascent polypeptide-associated complex subunit alpha-like protein 2</fullName>
    </submittedName>
</protein>
<feature type="non-terminal residue" evidence="2">
    <location>
        <position position="1"/>
    </location>
</feature>
<gene>
    <name evidence="2" type="ORF">Tco_1123688</name>
</gene>
<proteinExistence type="predicted"/>
<name>A0ABQ5J6U1_9ASTR</name>
<dbReference type="Pfam" id="PF01849">
    <property type="entry name" value="NAC"/>
    <property type="match status" value="1"/>
</dbReference>
<dbReference type="InterPro" id="IPR002715">
    <property type="entry name" value="Nas_poly-pep-assoc_cplx_dom"/>
</dbReference>
<reference evidence="2" key="1">
    <citation type="journal article" date="2022" name="Int. J. Mol. Sci.">
        <title>Draft Genome of Tanacetum Coccineum: Genomic Comparison of Closely Related Tanacetum-Family Plants.</title>
        <authorList>
            <person name="Yamashiro T."/>
            <person name="Shiraishi A."/>
            <person name="Nakayama K."/>
            <person name="Satake H."/>
        </authorList>
    </citation>
    <scope>NUCLEOTIDE SEQUENCE</scope>
</reference>
<evidence type="ECO:0000313" key="3">
    <source>
        <dbReference type="Proteomes" id="UP001151760"/>
    </source>
</evidence>
<accession>A0ABQ5J6U1</accession>
<evidence type="ECO:0000259" key="1">
    <source>
        <dbReference type="Pfam" id="PF01849"/>
    </source>
</evidence>
<feature type="domain" description="NAC-A/B" evidence="1">
    <location>
        <begin position="11"/>
        <end position="38"/>
    </location>
</feature>
<sequence>WWSGKQSRSQKKSRKAMLKLEMKAVLGVNRVTIKRTKNVSSCCILLRPKELQVPLGSVSLLQWVGSSVGNVGDPTCSLCKHCAFIVTQFFFGTNLRLLCSSFADDALS</sequence>